<feature type="compositionally biased region" description="Low complexity" evidence="10">
    <location>
        <begin position="552"/>
        <end position="564"/>
    </location>
</feature>
<evidence type="ECO:0000256" key="4">
    <source>
        <dbReference type="ARBA" id="ARBA00022771"/>
    </source>
</evidence>
<feature type="domain" description="BRCT" evidence="11">
    <location>
        <begin position="915"/>
        <end position="1000"/>
    </location>
</feature>
<feature type="region of interest" description="Disordered" evidence="10">
    <location>
        <begin position="182"/>
        <end position="307"/>
    </location>
</feature>
<dbReference type="SUPFAM" id="SSF52113">
    <property type="entry name" value="BRCT domain"/>
    <property type="match status" value="1"/>
</dbReference>
<name>A0AAE0H279_9CHLO</name>
<dbReference type="PROSITE" id="PS50172">
    <property type="entry name" value="BRCT"/>
    <property type="match status" value="1"/>
</dbReference>
<keyword evidence="15" id="KW-1185">Reference proteome</keyword>
<evidence type="ECO:0000259" key="12">
    <source>
        <dbReference type="PROSITE" id="PS51321"/>
    </source>
</evidence>
<dbReference type="Pfam" id="PF03031">
    <property type="entry name" value="NIF"/>
    <property type="match status" value="1"/>
</dbReference>
<keyword evidence="6" id="KW-0862">Zinc</keyword>
<dbReference type="Pfam" id="PF07500">
    <property type="entry name" value="TFIIS_M"/>
    <property type="match status" value="1"/>
</dbReference>
<proteinExistence type="predicted"/>
<dbReference type="InterPro" id="IPR036575">
    <property type="entry name" value="TFIIS_cen_dom_sf"/>
</dbReference>
<dbReference type="SUPFAM" id="SSF57903">
    <property type="entry name" value="FYVE/PHD zinc finger"/>
    <property type="match status" value="1"/>
</dbReference>
<dbReference type="AlphaFoldDB" id="A0AAE0H279"/>
<feature type="region of interest" description="Disordered" evidence="10">
    <location>
        <begin position="486"/>
        <end position="601"/>
    </location>
</feature>
<dbReference type="SMART" id="SM00510">
    <property type="entry name" value="TFS2M"/>
    <property type="match status" value="1"/>
</dbReference>
<keyword evidence="4" id="KW-0863">Zinc-finger</keyword>
<dbReference type="SMART" id="SM00577">
    <property type="entry name" value="CPDc"/>
    <property type="match status" value="1"/>
</dbReference>
<dbReference type="GO" id="GO:0008270">
    <property type="term" value="F:zinc ion binding"/>
    <property type="evidence" value="ECO:0007669"/>
    <property type="project" value="UniProtKB-KW"/>
</dbReference>
<accession>A0AAE0H279</accession>
<protein>
    <recommendedName>
        <fullName evidence="2">protein-serine/threonine phosphatase</fullName>
        <ecNumber evidence="2">3.1.3.16</ecNumber>
    </recommendedName>
</protein>
<sequence length="1018" mass="110652">MKSPTAEAACSCKPCLTKGRIVGCCVCREKTTKREPANLVCHNFFTVKVCSACSSFLSEGEWLLDEKGEDIYCRFCGSQNDSNVALCDTPGCHRAFCEICMRNFFGDEMEALPDHWSCYICQPEWKHLVKSDLKEVLRLEDELRKSVKRPAPAKSETSDSSSDDDLLTQRKTRSDAINISLATGSNAGSAPGGNASAPPPISRSAATPRSEVVDARELARSQQEAQWLKAISNTAPSTPRSAPSPAVISAPPRADAGNPASGAVGKGRGAASVRGRDGVRASVPSKPVSHNMGEKRPCAAGSEDSEATRNKVQAFLKKGLATAMLSEDPAGGKGELDIEALARTLEQHLWENCKGQQIRQRARARSILFALKNNADLAARVRGGSVQMRELANMTVDALATQDEQAKREEIREKSSLHSTLEPLNDPRKVVKTNFHGEVVEEHVVTPLDIPRAQEASTFEEFPISPPAPVPARVAPQMGGRAVVKTPATVHKGSSTGWEQEPARKRSLDQAAATDSQAAPGDAAGSHPPRSQPRLPAVTSFQAFETQRGQQPGVAEAEAPGVAGSRRGDAAAKHGTTRDPAENVFSDAEAGPPTLQRAEPEAVERGKAILAAGASSDDESEGMSDGLEVIEEVQMVQAVQHDVDEAEVVDLADLSDDETDALLNRVAARRRRYAAMDVQWRVPDRPCLVLDADQVIMHTTPLEGSRDVFNVVQREELFEIGDSVGRQLLTKLRPGAREFLQALSQEFCLVLCLAACCSGCEHLTTRDNELLAQEVAEHLDPQDRLFGGRLVGRSMTNWADELAELAKRLGSHSSTLVLSSEASMWMFHTALSEANVLDVLAYNYFPSHRGDPRRAEEFNYHSYLARTRRLGQGRGCDEDSNYLIHTMLHQALLPIKTAWRTTQAAGGVPQAVGIVRSKVLQGCKLLFTGIHQASIKEHVSQEHMDKLRAQARRLGAMVAPDGAPVVACTHVISGAPDGHETDKMRDAVAQRKHVVREKWLIMSELKMVKQNEKSYPCR</sequence>
<dbReference type="GO" id="GO:0008420">
    <property type="term" value="F:RNA polymerase II CTD heptapeptide repeat phosphatase activity"/>
    <property type="evidence" value="ECO:0007669"/>
    <property type="project" value="InterPro"/>
</dbReference>
<evidence type="ECO:0000256" key="10">
    <source>
        <dbReference type="SAM" id="MobiDB-lite"/>
    </source>
</evidence>
<dbReference type="EC" id="3.1.3.16" evidence="2"/>
<dbReference type="PROSITE" id="PS51533">
    <property type="entry name" value="ADD"/>
    <property type="match status" value="1"/>
</dbReference>
<dbReference type="InterPro" id="IPR004274">
    <property type="entry name" value="FCP1_dom"/>
</dbReference>
<dbReference type="Proteomes" id="UP001190700">
    <property type="component" value="Unassembled WGS sequence"/>
</dbReference>
<comment type="caution">
    <text evidence="14">The sequence shown here is derived from an EMBL/GenBank/DDBJ whole genome shotgun (WGS) entry which is preliminary data.</text>
</comment>
<dbReference type="InterPro" id="IPR001357">
    <property type="entry name" value="BRCT_dom"/>
</dbReference>
<evidence type="ECO:0000256" key="1">
    <source>
        <dbReference type="ARBA" id="ARBA00004123"/>
    </source>
</evidence>
<feature type="compositionally biased region" description="Low complexity" evidence="10">
    <location>
        <begin position="232"/>
        <end position="254"/>
    </location>
</feature>
<comment type="catalytic activity">
    <reaction evidence="8">
        <text>O-phospho-L-seryl-[protein] + H2O = L-seryl-[protein] + phosphate</text>
        <dbReference type="Rhea" id="RHEA:20629"/>
        <dbReference type="Rhea" id="RHEA-COMP:9863"/>
        <dbReference type="Rhea" id="RHEA-COMP:11604"/>
        <dbReference type="ChEBI" id="CHEBI:15377"/>
        <dbReference type="ChEBI" id="CHEBI:29999"/>
        <dbReference type="ChEBI" id="CHEBI:43474"/>
        <dbReference type="ChEBI" id="CHEBI:83421"/>
        <dbReference type="EC" id="3.1.3.16"/>
    </reaction>
</comment>
<dbReference type="Gene3D" id="1.10.472.30">
    <property type="entry name" value="Transcription elongation factor S-II, central domain"/>
    <property type="match status" value="1"/>
</dbReference>
<comment type="subcellular location">
    <subcellularLocation>
        <location evidence="1">Nucleus</location>
    </subcellularLocation>
</comment>
<dbReference type="InterPro" id="IPR003618">
    <property type="entry name" value="TFIIS_cen_dom"/>
</dbReference>
<gene>
    <name evidence="14" type="ORF">CYMTET_4161</name>
</gene>
<evidence type="ECO:0000256" key="5">
    <source>
        <dbReference type="ARBA" id="ARBA00022801"/>
    </source>
</evidence>
<dbReference type="InterPro" id="IPR036420">
    <property type="entry name" value="BRCT_dom_sf"/>
</dbReference>
<feature type="domain" description="PHD-type" evidence="13">
    <location>
        <begin position="12"/>
        <end position="156"/>
    </location>
</feature>
<dbReference type="EMBL" id="LGRX02000506">
    <property type="protein sequence ID" value="KAK3288375.1"/>
    <property type="molecule type" value="Genomic_DNA"/>
</dbReference>
<dbReference type="InterPro" id="IPR025766">
    <property type="entry name" value="ADD"/>
</dbReference>
<dbReference type="Gene3D" id="3.40.50.1000">
    <property type="entry name" value="HAD superfamily/HAD-like"/>
    <property type="match status" value="1"/>
</dbReference>
<keyword evidence="7" id="KW-0539">Nucleus</keyword>
<comment type="catalytic activity">
    <reaction evidence="9">
        <text>O-phospho-L-threonyl-[protein] + H2O = L-threonyl-[protein] + phosphate</text>
        <dbReference type="Rhea" id="RHEA:47004"/>
        <dbReference type="Rhea" id="RHEA-COMP:11060"/>
        <dbReference type="Rhea" id="RHEA-COMP:11605"/>
        <dbReference type="ChEBI" id="CHEBI:15377"/>
        <dbReference type="ChEBI" id="CHEBI:30013"/>
        <dbReference type="ChEBI" id="CHEBI:43474"/>
        <dbReference type="ChEBI" id="CHEBI:61977"/>
        <dbReference type="EC" id="3.1.3.16"/>
    </reaction>
</comment>
<organism evidence="14 15">
    <name type="scientific">Cymbomonas tetramitiformis</name>
    <dbReference type="NCBI Taxonomy" id="36881"/>
    <lineage>
        <taxon>Eukaryota</taxon>
        <taxon>Viridiplantae</taxon>
        <taxon>Chlorophyta</taxon>
        <taxon>Pyramimonadophyceae</taxon>
        <taxon>Pyramimonadales</taxon>
        <taxon>Pyramimonadaceae</taxon>
        <taxon>Cymbomonas</taxon>
    </lineage>
</organism>
<evidence type="ECO:0000256" key="9">
    <source>
        <dbReference type="ARBA" id="ARBA00048336"/>
    </source>
</evidence>
<reference evidence="14 15" key="1">
    <citation type="journal article" date="2015" name="Genome Biol. Evol.">
        <title>Comparative Genomics of a Bacterivorous Green Alga Reveals Evolutionary Causalities and Consequences of Phago-Mixotrophic Mode of Nutrition.</title>
        <authorList>
            <person name="Burns J.A."/>
            <person name="Paasch A."/>
            <person name="Narechania A."/>
            <person name="Kim E."/>
        </authorList>
    </citation>
    <scope>NUCLEOTIDE SEQUENCE [LARGE SCALE GENOMIC DNA]</scope>
    <source>
        <strain evidence="14 15">PLY_AMNH</strain>
    </source>
</reference>
<dbReference type="PROSITE" id="PS51321">
    <property type="entry name" value="TFIIS_CENTRAL"/>
    <property type="match status" value="1"/>
</dbReference>
<feature type="compositionally biased region" description="Low complexity" evidence="10">
    <location>
        <begin position="184"/>
        <end position="210"/>
    </location>
</feature>
<evidence type="ECO:0000256" key="8">
    <source>
        <dbReference type="ARBA" id="ARBA00047761"/>
    </source>
</evidence>
<dbReference type="GO" id="GO:0006351">
    <property type="term" value="P:DNA-templated transcription"/>
    <property type="evidence" value="ECO:0007669"/>
    <property type="project" value="InterPro"/>
</dbReference>
<dbReference type="SMART" id="SM00292">
    <property type="entry name" value="BRCT"/>
    <property type="match status" value="1"/>
</dbReference>
<evidence type="ECO:0000256" key="3">
    <source>
        <dbReference type="ARBA" id="ARBA00022723"/>
    </source>
</evidence>
<feature type="region of interest" description="Disordered" evidence="10">
    <location>
        <begin position="146"/>
        <end position="167"/>
    </location>
</feature>
<dbReference type="GO" id="GO:0005634">
    <property type="term" value="C:nucleus"/>
    <property type="evidence" value="ECO:0007669"/>
    <property type="project" value="UniProtKB-SubCell"/>
</dbReference>
<dbReference type="SUPFAM" id="SSF46942">
    <property type="entry name" value="Elongation factor TFIIS domain 2"/>
    <property type="match status" value="1"/>
</dbReference>
<feature type="compositionally biased region" description="Basic and acidic residues" evidence="10">
    <location>
        <begin position="566"/>
        <end position="581"/>
    </location>
</feature>
<evidence type="ECO:0000256" key="2">
    <source>
        <dbReference type="ARBA" id="ARBA00013081"/>
    </source>
</evidence>
<feature type="domain" description="TFIIS central" evidence="12">
    <location>
        <begin position="308"/>
        <end position="427"/>
    </location>
</feature>
<dbReference type="PANTHER" id="PTHR23081:SF36">
    <property type="entry name" value="RNA POLYMERASE II SUBUNIT A C-TERMINAL DOMAIN PHOSPHATASE"/>
    <property type="match status" value="1"/>
</dbReference>
<keyword evidence="5" id="KW-0378">Hydrolase</keyword>
<dbReference type="InterPro" id="IPR039189">
    <property type="entry name" value="Fcp1"/>
</dbReference>
<dbReference type="Gene3D" id="3.40.50.10190">
    <property type="entry name" value="BRCT domain"/>
    <property type="match status" value="1"/>
</dbReference>
<feature type="compositionally biased region" description="Polar residues" evidence="10">
    <location>
        <begin position="539"/>
        <end position="550"/>
    </location>
</feature>
<dbReference type="InterPro" id="IPR023214">
    <property type="entry name" value="HAD_sf"/>
</dbReference>
<evidence type="ECO:0000259" key="11">
    <source>
        <dbReference type="PROSITE" id="PS50172"/>
    </source>
</evidence>
<evidence type="ECO:0000313" key="14">
    <source>
        <dbReference type="EMBL" id="KAK3288375.1"/>
    </source>
</evidence>
<dbReference type="PANTHER" id="PTHR23081">
    <property type="entry name" value="RNA POLYMERASE II CTD PHOSPHATASE"/>
    <property type="match status" value="1"/>
</dbReference>
<evidence type="ECO:0000256" key="7">
    <source>
        <dbReference type="ARBA" id="ARBA00023242"/>
    </source>
</evidence>
<keyword evidence="3" id="KW-0479">Metal-binding</keyword>
<evidence type="ECO:0000256" key="6">
    <source>
        <dbReference type="ARBA" id="ARBA00022833"/>
    </source>
</evidence>
<evidence type="ECO:0000313" key="15">
    <source>
        <dbReference type="Proteomes" id="UP001190700"/>
    </source>
</evidence>
<dbReference type="InterPro" id="IPR011011">
    <property type="entry name" value="Znf_FYVE_PHD"/>
</dbReference>
<dbReference type="InterPro" id="IPR036412">
    <property type="entry name" value="HAD-like_sf"/>
</dbReference>
<dbReference type="SUPFAM" id="SSF56784">
    <property type="entry name" value="HAD-like"/>
    <property type="match status" value="1"/>
</dbReference>
<evidence type="ECO:0000259" key="13">
    <source>
        <dbReference type="PROSITE" id="PS51533"/>
    </source>
</evidence>